<feature type="compositionally biased region" description="Low complexity" evidence="1">
    <location>
        <begin position="374"/>
        <end position="393"/>
    </location>
</feature>
<feature type="compositionally biased region" description="Polar residues" evidence="1">
    <location>
        <begin position="674"/>
        <end position="693"/>
    </location>
</feature>
<feature type="transmembrane region" description="Helical" evidence="2">
    <location>
        <begin position="312"/>
        <end position="335"/>
    </location>
</feature>
<accession>A0A9D4SD72</accession>
<proteinExistence type="predicted"/>
<keyword evidence="2" id="KW-0472">Membrane</keyword>
<dbReference type="EMBL" id="SDOV01000009">
    <property type="protein sequence ID" value="KAH7637446.1"/>
    <property type="molecule type" value="Genomic_DNA"/>
</dbReference>
<sequence>MFWSVRLSQGRQNQIGQSMGGGGGGGVLGAGIGQIPTITTAAATVSSSSPPISIRTNDFIINNNNIDSDPDLLIDDNSEPIDTISHRFLSPQQPSQPPPRKRSLVQALLNSANLTSTTTSNQDNSGNINSIKMFMDSGSSTILPPAAGIHNFDHSLEIDNYGLPYFFGDPLGIHDPSEAELGGVGHENVGPFVKRSRKILRGLLLMIIIALCWVAVIHLFRISFHRERILYSISAEHFNISKLFSSSSNNRPNSKQIENQNLNETKNLFRLLPPSQPPTPMALTSNKGPKMKQRLSAINEFPRSKFDAPYLVTWYCSVWNIFYMPVYLMIHAYFLSRRSKTNQNEQQQQQQQQSCSNSGGSSAVSNNPFGSNVSNNKSACSGSSSIGTTDTTSSSATSIKKVLLESIQGIVDRGFTLMQFFSRCAFFCALCTLANYMLIFSLRILDATVVMALFATSVSLVYLLSWVVLHQQFVGIRIVGIIIVDTGVAILVYMDGIQNQTLATVMIAFGSAIVFAVYKVFMRRMIGYTTFAQMALFHSLVGVLNMLLAWPLILILYATGVEIIVWSEIPWLFMTGASLCFLIANLIASFGVICTYEFFITLGMFFAIPISAVIDIYINSVIFRDMKLGGVLLILIGFLVVLLPDNWNGYLMNAFRNRLKKWKRREENKKNGRVQDTTTGQLSRLRTSSGRVK</sequence>
<dbReference type="PANTHER" id="PTHR19346:SF4">
    <property type="entry name" value="SUGAR PHOSPHATE TRANSPORTER DOMAIN-CONTAINING PROTEIN"/>
    <property type="match status" value="1"/>
</dbReference>
<keyword evidence="2" id="KW-0812">Transmembrane</keyword>
<feature type="transmembrane region" description="Helical" evidence="2">
    <location>
        <begin position="448"/>
        <end position="469"/>
    </location>
</feature>
<feature type="transmembrane region" description="Helical" evidence="2">
    <location>
        <begin position="534"/>
        <end position="557"/>
    </location>
</feature>
<feature type="compositionally biased region" description="Low complexity" evidence="1">
    <location>
        <begin position="343"/>
        <end position="367"/>
    </location>
</feature>
<evidence type="ECO:0000256" key="2">
    <source>
        <dbReference type="SAM" id="Phobius"/>
    </source>
</evidence>
<feature type="transmembrane region" description="Helical" evidence="2">
    <location>
        <begin position="420"/>
        <end position="442"/>
    </location>
</feature>
<feature type="region of interest" description="Disordered" evidence="1">
    <location>
        <begin position="343"/>
        <end position="393"/>
    </location>
</feature>
<feature type="region of interest" description="Disordered" evidence="1">
    <location>
        <begin position="666"/>
        <end position="693"/>
    </location>
</feature>
<feature type="transmembrane region" description="Helical" evidence="2">
    <location>
        <begin position="569"/>
        <end position="591"/>
    </location>
</feature>
<reference evidence="3" key="2">
    <citation type="journal article" date="2021" name="World Allergy Organ. J.">
        <title>Chromosome-level assembly of Dermatophagoides farinae genome and transcriptome reveals two novel allergens Der f 37 and Der f 39.</title>
        <authorList>
            <person name="Chen J."/>
            <person name="Cai Z."/>
            <person name="Fan D."/>
            <person name="Hu J."/>
            <person name="Hou Y."/>
            <person name="He Y."/>
            <person name="Zhang Z."/>
            <person name="Zhao Z."/>
            <person name="Gao P."/>
            <person name="Hu W."/>
            <person name="Sun J."/>
            <person name="Li J."/>
            <person name="Ji K."/>
        </authorList>
    </citation>
    <scope>NUCLEOTIDE SEQUENCE</scope>
    <source>
        <strain evidence="3">JKM2019</strain>
    </source>
</reference>
<dbReference type="AlphaFoldDB" id="A0A9D4SD72"/>
<protein>
    <recommendedName>
        <fullName evidence="4">Solute carrier family 35 member F4</fullName>
    </recommendedName>
</protein>
<feature type="transmembrane region" description="Helical" evidence="2">
    <location>
        <begin position="476"/>
        <end position="494"/>
    </location>
</feature>
<dbReference type="InterPro" id="IPR026505">
    <property type="entry name" value="Solute_c_fam_35_mem_F3/F4"/>
</dbReference>
<dbReference type="OrthoDB" id="10062838at2759"/>
<keyword evidence="2" id="KW-1133">Transmembrane helix</keyword>
<reference evidence="3" key="1">
    <citation type="submission" date="2020-06" db="EMBL/GenBank/DDBJ databases">
        <authorList>
            <person name="Ji K."/>
            <person name="Li J."/>
        </authorList>
    </citation>
    <scope>NUCLEOTIDE SEQUENCE</scope>
    <source>
        <strain evidence="3">JKM2019</strain>
        <tissue evidence="3">Whole body</tissue>
    </source>
</reference>
<organism evidence="3">
    <name type="scientific">Dermatophagoides farinae</name>
    <name type="common">American house dust mite</name>
    <dbReference type="NCBI Taxonomy" id="6954"/>
    <lineage>
        <taxon>Eukaryota</taxon>
        <taxon>Metazoa</taxon>
        <taxon>Ecdysozoa</taxon>
        <taxon>Arthropoda</taxon>
        <taxon>Chelicerata</taxon>
        <taxon>Arachnida</taxon>
        <taxon>Acari</taxon>
        <taxon>Acariformes</taxon>
        <taxon>Sarcoptiformes</taxon>
        <taxon>Astigmata</taxon>
        <taxon>Psoroptidia</taxon>
        <taxon>Analgoidea</taxon>
        <taxon>Pyroglyphidae</taxon>
        <taxon>Dermatophagoidinae</taxon>
        <taxon>Dermatophagoides</taxon>
    </lineage>
</organism>
<evidence type="ECO:0000313" key="3">
    <source>
        <dbReference type="EMBL" id="KAH7637446.1"/>
    </source>
</evidence>
<feature type="transmembrane region" description="Helical" evidence="2">
    <location>
        <begin position="598"/>
        <end position="618"/>
    </location>
</feature>
<evidence type="ECO:0000256" key="1">
    <source>
        <dbReference type="SAM" id="MobiDB-lite"/>
    </source>
</evidence>
<dbReference type="SUPFAM" id="SSF103481">
    <property type="entry name" value="Multidrug resistance efflux transporter EmrE"/>
    <property type="match status" value="1"/>
</dbReference>
<dbReference type="PANTHER" id="PTHR19346">
    <property type="entry name" value="SUGAR PHOSPHATE TRANSPORTER DOMAIN-CONTAINING PROTEIN"/>
    <property type="match status" value="1"/>
</dbReference>
<evidence type="ECO:0008006" key="4">
    <source>
        <dbReference type="Google" id="ProtNLM"/>
    </source>
</evidence>
<dbReference type="Proteomes" id="UP000828236">
    <property type="component" value="Unassembled WGS sequence"/>
</dbReference>
<feature type="transmembrane region" description="Helical" evidence="2">
    <location>
        <begin position="500"/>
        <end position="522"/>
    </location>
</feature>
<comment type="caution">
    <text evidence="3">The sequence shown here is derived from an EMBL/GenBank/DDBJ whole genome shotgun (WGS) entry which is preliminary data.</text>
</comment>
<feature type="transmembrane region" description="Helical" evidence="2">
    <location>
        <begin position="203"/>
        <end position="224"/>
    </location>
</feature>
<gene>
    <name evidence="3" type="ORF">HUG17_7652</name>
</gene>
<name>A0A9D4SD72_DERFA</name>
<feature type="transmembrane region" description="Helical" evidence="2">
    <location>
        <begin position="630"/>
        <end position="655"/>
    </location>
</feature>
<dbReference type="InterPro" id="IPR037185">
    <property type="entry name" value="EmrE-like"/>
</dbReference>